<evidence type="ECO:0000256" key="1">
    <source>
        <dbReference type="ARBA" id="ARBA00004141"/>
    </source>
</evidence>
<organism evidence="6 7">
    <name type="scientific">Cohnella boryungensis</name>
    <dbReference type="NCBI Taxonomy" id="768479"/>
    <lineage>
        <taxon>Bacteria</taxon>
        <taxon>Bacillati</taxon>
        <taxon>Bacillota</taxon>
        <taxon>Bacilli</taxon>
        <taxon>Bacillales</taxon>
        <taxon>Paenibacillaceae</taxon>
        <taxon>Cohnella</taxon>
    </lineage>
</organism>
<accession>A0ABV8SCW9</accession>
<sequence>MEQTKTRTWAAGILSGAAIAFMLFDSVGKLFKPAVVVESTLELGYAEHHLAAIGIIGLISTLLYAFSRTAFLGAVLLTGYLGGAIATHVRLDSPLFTHTLFPVYVAVLVWGGLWLRKESVRRLFFS</sequence>
<keyword evidence="3 5" id="KW-1133">Transmembrane helix</keyword>
<evidence type="ECO:0000256" key="5">
    <source>
        <dbReference type="SAM" id="Phobius"/>
    </source>
</evidence>
<dbReference type="EMBL" id="JBHSED010000038">
    <property type="protein sequence ID" value="MFC4305413.1"/>
    <property type="molecule type" value="Genomic_DNA"/>
</dbReference>
<proteinExistence type="predicted"/>
<feature type="transmembrane region" description="Helical" evidence="5">
    <location>
        <begin position="71"/>
        <end position="89"/>
    </location>
</feature>
<comment type="caution">
    <text evidence="6">The sequence shown here is derived from an EMBL/GenBank/DDBJ whole genome shotgun (WGS) entry which is preliminary data.</text>
</comment>
<dbReference type="RefSeq" id="WP_204604300.1">
    <property type="nucleotide sequence ID" value="NZ_JBHSED010000038.1"/>
</dbReference>
<keyword evidence="2 5" id="KW-0812">Transmembrane</keyword>
<evidence type="ECO:0000313" key="6">
    <source>
        <dbReference type="EMBL" id="MFC4305413.1"/>
    </source>
</evidence>
<name>A0ABV8SCW9_9BACL</name>
<feature type="transmembrane region" description="Helical" evidence="5">
    <location>
        <begin position="95"/>
        <end position="115"/>
    </location>
</feature>
<dbReference type="Pfam" id="PF13564">
    <property type="entry name" value="DoxX_2"/>
    <property type="match status" value="1"/>
</dbReference>
<keyword evidence="7" id="KW-1185">Reference proteome</keyword>
<evidence type="ECO:0000256" key="3">
    <source>
        <dbReference type="ARBA" id="ARBA00022989"/>
    </source>
</evidence>
<feature type="transmembrane region" description="Helical" evidence="5">
    <location>
        <begin position="48"/>
        <end position="66"/>
    </location>
</feature>
<keyword evidence="4 5" id="KW-0472">Membrane</keyword>
<reference evidence="7" key="1">
    <citation type="journal article" date="2019" name="Int. J. Syst. Evol. Microbiol.">
        <title>The Global Catalogue of Microorganisms (GCM) 10K type strain sequencing project: providing services to taxonomists for standard genome sequencing and annotation.</title>
        <authorList>
            <consortium name="The Broad Institute Genomics Platform"/>
            <consortium name="The Broad Institute Genome Sequencing Center for Infectious Disease"/>
            <person name="Wu L."/>
            <person name="Ma J."/>
        </authorList>
    </citation>
    <scope>NUCLEOTIDE SEQUENCE [LARGE SCALE GENOMIC DNA]</scope>
    <source>
        <strain evidence="7">CGMCC 4.1641</strain>
    </source>
</reference>
<protein>
    <submittedName>
        <fullName evidence="6">DoxX family protein</fullName>
    </submittedName>
</protein>
<evidence type="ECO:0000256" key="4">
    <source>
        <dbReference type="ARBA" id="ARBA00023136"/>
    </source>
</evidence>
<gene>
    <name evidence="6" type="ORF">ACFO1S_18430</name>
</gene>
<dbReference type="Proteomes" id="UP001595755">
    <property type="component" value="Unassembled WGS sequence"/>
</dbReference>
<dbReference type="InterPro" id="IPR032808">
    <property type="entry name" value="DoxX"/>
</dbReference>
<feature type="transmembrane region" description="Helical" evidence="5">
    <location>
        <begin position="9"/>
        <end position="28"/>
    </location>
</feature>
<evidence type="ECO:0000256" key="2">
    <source>
        <dbReference type="ARBA" id="ARBA00022692"/>
    </source>
</evidence>
<comment type="subcellular location">
    <subcellularLocation>
        <location evidence="1">Membrane</location>
        <topology evidence="1">Multi-pass membrane protein</topology>
    </subcellularLocation>
</comment>
<evidence type="ECO:0000313" key="7">
    <source>
        <dbReference type="Proteomes" id="UP001595755"/>
    </source>
</evidence>